<protein>
    <submittedName>
        <fullName evidence="3">GNAT family N-acetyltransferase</fullName>
    </submittedName>
</protein>
<dbReference type="RefSeq" id="WP_118926197.1">
    <property type="nucleotide sequence ID" value="NZ_QXGH01000019.1"/>
</dbReference>
<dbReference type="EMBL" id="QXGH01000019">
    <property type="protein sequence ID" value="RHW26091.1"/>
    <property type="molecule type" value="Genomic_DNA"/>
</dbReference>
<name>A0A417Y0I6_9ACTN</name>
<gene>
    <name evidence="3" type="ORF">D0Z08_15715</name>
</gene>
<evidence type="ECO:0000313" key="3">
    <source>
        <dbReference type="EMBL" id="RHW26091.1"/>
    </source>
</evidence>
<dbReference type="Gene3D" id="3.40.630.30">
    <property type="match status" value="1"/>
</dbReference>
<dbReference type="GO" id="GO:0046677">
    <property type="term" value="P:response to antibiotic"/>
    <property type="evidence" value="ECO:0007669"/>
    <property type="project" value="UniProtKB-KW"/>
</dbReference>
<dbReference type="InterPro" id="IPR016181">
    <property type="entry name" value="Acyl_CoA_acyltransferase"/>
</dbReference>
<dbReference type="PANTHER" id="PTHR31438:SF1">
    <property type="entry name" value="LYSINE N-ACYLTRANSFERASE C17G9.06C-RELATED"/>
    <property type="match status" value="1"/>
</dbReference>
<proteinExistence type="predicted"/>
<feature type="domain" description="N-acetyltransferase" evidence="2">
    <location>
        <begin position="10"/>
        <end position="179"/>
    </location>
</feature>
<dbReference type="GO" id="GO:0016410">
    <property type="term" value="F:N-acyltransferase activity"/>
    <property type="evidence" value="ECO:0007669"/>
    <property type="project" value="TreeGrafter"/>
</dbReference>
<evidence type="ECO:0000259" key="2">
    <source>
        <dbReference type="PROSITE" id="PS51186"/>
    </source>
</evidence>
<evidence type="ECO:0000256" key="1">
    <source>
        <dbReference type="ARBA" id="ARBA00023251"/>
    </source>
</evidence>
<comment type="caution">
    <text evidence="3">The sequence shown here is derived from an EMBL/GenBank/DDBJ whole genome shotgun (WGS) entry which is preliminary data.</text>
</comment>
<dbReference type="Proteomes" id="UP000283644">
    <property type="component" value="Unassembled WGS sequence"/>
</dbReference>
<evidence type="ECO:0000313" key="4">
    <source>
        <dbReference type="Proteomes" id="UP000283644"/>
    </source>
</evidence>
<accession>A0A417Y0I6</accession>
<dbReference type="InterPro" id="IPR000182">
    <property type="entry name" value="GNAT_dom"/>
</dbReference>
<keyword evidence="4" id="KW-1185">Reference proteome</keyword>
<reference evidence="3 4" key="1">
    <citation type="submission" date="2018-09" db="EMBL/GenBank/DDBJ databases">
        <title>Genome sequencing of Nocardioides immobilis CCTCC AB 2017083 for comparison to Nocardioides silvaticus.</title>
        <authorList>
            <person name="Li C."/>
            <person name="Wang G."/>
        </authorList>
    </citation>
    <scope>NUCLEOTIDE SEQUENCE [LARGE SCALE GENOMIC DNA]</scope>
    <source>
        <strain evidence="3 4">CCTCC AB 2017083</strain>
    </source>
</reference>
<dbReference type="AlphaFoldDB" id="A0A417Y0I6"/>
<dbReference type="OrthoDB" id="9814648at2"/>
<dbReference type="PANTHER" id="PTHR31438">
    <property type="entry name" value="LYSINE N-ACYLTRANSFERASE C17G9.06C-RELATED"/>
    <property type="match status" value="1"/>
</dbReference>
<keyword evidence="1" id="KW-0046">Antibiotic resistance</keyword>
<sequence length="185" mass="20635">MDAESADLVVGLRAMTRADLRDMLRWRHEPHVARWFPNAEAATLETIEARYGPRIDGEVPTRMFVVEANGRSVGLLQDYRISDHPEFAVLTPEPDAIGVDYLVGEVAWLHRGVGTRMLRRWFDVAHAGYPDATTYFAAPDHRNVVSRRLLLRVGFTEGIWFDEPQPDGGVATMVGHSIAVASVLG</sequence>
<keyword evidence="3" id="KW-0808">Transferase</keyword>
<dbReference type="PROSITE" id="PS51186">
    <property type="entry name" value="GNAT"/>
    <property type="match status" value="1"/>
</dbReference>
<organism evidence="3 4">
    <name type="scientific">Nocardioides immobilis</name>
    <dbReference type="NCBI Taxonomy" id="2049295"/>
    <lineage>
        <taxon>Bacteria</taxon>
        <taxon>Bacillati</taxon>
        <taxon>Actinomycetota</taxon>
        <taxon>Actinomycetes</taxon>
        <taxon>Propionibacteriales</taxon>
        <taxon>Nocardioidaceae</taxon>
        <taxon>Nocardioides</taxon>
    </lineage>
</organism>
<dbReference type="Pfam" id="PF13523">
    <property type="entry name" value="Acetyltransf_8"/>
    <property type="match status" value="1"/>
</dbReference>
<dbReference type="SUPFAM" id="SSF55729">
    <property type="entry name" value="Acyl-CoA N-acyltransferases (Nat)"/>
    <property type="match status" value="1"/>
</dbReference>